<dbReference type="KEGG" id="csx:CSING_09825"/>
<name>A0A0B6EXC7_9CORY</name>
<reference evidence="1 2" key="1">
    <citation type="journal article" date="2015" name="Genome Announc.">
        <title>Complete Genome Sequence and Annotation of Corynebacterium singulare DSM 44357, Isolated from a Human Semen Specimen.</title>
        <authorList>
            <person name="Merten M."/>
            <person name="Brinkrolf K."/>
            <person name="Albersmeier A."/>
            <person name="Kutter Y."/>
            <person name="Ruckert C."/>
            <person name="Tauch A."/>
        </authorList>
    </citation>
    <scope>NUCLEOTIDE SEQUENCE [LARGE SCALE GENOMIC DNA]</scope>
    <source>
        <strain evidence="1">IBS B52218</strain>
    </source>
</reference>
<dbReference type="AlphaFoldDB" id="A0A0B6EXC7"/>
<gene>
    <name evidence="1" type="ORF">CSING_09825</name>
</gene>
<protein>
    <submittedName>
        <fullName evidence="1">Uncharacterized protein</fullName>
    </submittedName>
</protein>
<evidence type="ECO:0000313" key="1">
    <source>
        <dbReference type="EMBL" id="AJI79478.1"/>
    </source>
</evidence>
<accession>A0A0B6EXC7</accession>
<dbReference type="STRING" id="161899.CSING_09825"/>
<dbReference type="Proteomes" id="UP000031890">
    <property type="component" value="Chromosome"/>
</dbReference>
<dbReference type="EMBL" id="CP010827">
    <property type="protein sequence ID" value="AJI79478.1"/>
    <property type="molecule type" value="Genomic_DNA"/>
</dbReference>
<evidence type="ECO:0000313" key="2">
    <source>
        <dbReference type="Proteomes" id="UP000031890"/>
    </source>
</evidence>
<dbReference type="RefSeq" id="WP_042531799.1">
    <property type="nucleotide sequence ID" value="NZ_CP010827.1"/>
</dbReference>
<sequence>MIYTPATVELPVDAPIKRVPPRNPEDRQPNYLKKFDYHTVFSDIFVNNGKLWFIGPRWENLERELRATRFEWNWNDITQNITFESLNRMSRATAPVSDTPGILIIDGPLGYWEVEVPCISEHPRPEGHLLVTQQQDNRLEWIAYWAFYNSLVNNTDTIIVYDNNSSLYSAERVDQVLSLIPGIKHHVVVKWGMPYGPTGGPNNVWDSDYSQHVAWEHSRRFFAPNAKSVLMIDIDELPIHVAGKSLPEALEESNQPVLHFSRQPIRQFPNRSKKLEGVRVHADYSLGEERGAWLAPKYIYSPQLINNDDQLMAHVIRGEDTTPAPSDQVFAGHFDAIRIRWRFEEKTQIPNFNKVEDIVEPTELSRAFNEKFDKLDAAWRELLPKIAPVINSQGLPHID</sequence>
<dbReference type="OrthoDB" id="4405067at2"/>
<organism evidence="1 2">
    <name type="scientific">Corynebacterium singulare</name>
    <dbReference type="NCBI Taxonomy" id="161899"/>
    <lineage>
        <taxon>Bacteria</taxon>
        <taxon>Bacillati</taxon>
        <taxon>Actinomycetota</taxon>
        <taxon>Actinomycetes</taxon>
        <taxon>Mycobacteriales</taxon>
        <taxon>Corynebacteriaceae</taxon>
        <taxon>Corynebacterium</taxon>
    </lineage>
</organism>
<dbReference type="HOGENOM" id="CLU_046137_0_0_11"/>
<proteinExistence type="predicted"/>